<evidence type="ECO:0000259" key="1">
    <source>
        <dbReference type="SMART" id="SM00382"/>
    </source>
</evidence>
<comment type="caution">
    <text evidence="2">The sequence shown here is derived from an EMBL/GenBank/DDBJ whole genome shotgun (WGS) entry which is preliminary data.</text>
</comment>
<dbReference type="SMART" id="SM00382">
    <property type="entry name" value="AAA"/>
    <property type="match status" value="1"/>
</dbReference>
<feature type="domain" description="AAA+ ATPase" evidence="1">
    <location>
        <begin position="46"/>
        <end position="244"/>
    </location>
</feature>
<dbReference type="InterPro" id="IPR050764">
    <property type="entry name" value="CbbQ/NirQ/NorQ/GpvN"/>
</dbReference>
<dbReference type="InterPro" id="IPR027417">
    <property type="entry name" value="P-loop_NTPase"/>
</dbReference>
<keyword evidence="3" id="KW-1185">Reference proteome</keyword>
<dbReference type="SUPFAM" id="SSF52540">
    <property type="entry name" value="P-loop containing nucleoside triphosphate hydrolases"/>
    <property type="match status" value="1"/>
</dbReference>
<gene>
    <name evidence="2" type="ORF">ACH47G_12895</name>
</gene>
<dbReference type="InterPro" id="IPR011704">
    <property type="entry name" value="ATPase_dyneun-rel_AAA"/>
</dbReference>
<dbReference type="InterPro" id="IPR003593">
    <property type="entry name" value="AAA+_ATPase"/>
</dbReference>
<dbReference type="Gene3D" id="3.40.50.300">
    <property type="entry name" value="P-loop containing nucleotide triphosphate hydrolases"/>
    <property type="match status" value="1"/>
</dbReference>
<protein>
    <submittedName>
        <fullName evidence="2">AAA family ATPase</fullName>
    </submittedName>
</protein>
<dbReference type="EMBL" id="JBIRXV010000002">
    <property type="protein sequence ID" value="MFI2321377.1"/>
    <property type="molecule type" value="Genomic_DNA"/>
</dbReference>
<dbReference type="Pfam" id="PF07728">
    <property type="entry name" value="AAA_5"/>
    <property type="match status" value="1"/>
</dbReference>
<evidence type="ECO:0000313" key="3">
    <source>
        <dbReference type="Proteomes" id="UP001611450"/>
    </source>
</evidence>
<proteinExistence type="predicted"/>
<dbReference type="Proteomes" id="UP001611450">
    <property type="component" value="Unassembled WGS sequence"/>
</dbReference>
<name>A0ABW7WEJ4_9NOCA</name>
<dbReference type="PANTHER" id="PTHR42759:SF1">
    <property type="entry name" value="MAGNESIUM-CHELATASE SUBUNIT CHLD"/>
    <property type="match status" value="1"/>
</dbReference>
<evidence type="ECO:0000313" key="2">
    <source>
        <dbReference type="EMBL" id="MFI2321377.1"/>
    </source>
</evidence>
<accession>A0ABW7WEJ4</accession>
<organism evidence="2 3">
    <name type="scientific">Nocardia beijingensis</name>
    <dbReference type="NCBI Taxonomy" id="95162"/>
    <lineage>
        <taxon>Bacteria</taxon>
        <taxon>Bacillati</taxon>
        <taxon>Actinomycetota</taxon>
        <taxon>Actinomycetes</taxon>
        <taxon>Mycobacteriales</taxon>
        <taxon>Nocardiaceae</taxon>
        <taxon>Nocardia</taxon>
    </lineage>
</organism>
<dbReference type="PANTHER" id="PTHR42759">
    <property type="entry name" value="MOXR FAMILY PROTEIN"/>
    <property type="match status" value="1"/>
</dbReference>
<reference evidence="2 3" key="1">
    <citation type="submission" date="2024-10" db="EMBL/GenBank/DDBJ databases">
        <title>The Natural Products Discovery Center: Release of the First 8490 Sequenced Strains for Exploring Actinobacteria Biosynthetic Diversity.</title>
        <authorList>
            <person name="Kalkreuter E."/>
            <person name="Kautsar S.A."/>
            <person name="Yang D."/>
            <person name="Bader C.D."/>
            <person name="Teijaro C.N."/>
            <person name="Fluegel L."/>
            <person name="Davis C.M."/>
            <person name="Simpson J.R."/>
            <person name="Lauterbach L."/>
            <person name="Steele A.D."/>
            <person name="Gui C."/>
            <person name="Meng S."/>
            <person name="Li G."/>
            <person name="Viehrig K."/>
            <person name="Ye F."/>
            <person name="Su P."/>
            <person name="Kiefer A.F."/>
            <person name="Nichols A."/>
            <person name="Cepeda A.J."/>
            <person name="Yan W."/>
            <person name="Fan B."/>
            <person name="Jiang Y."/>
            <person name="Adhikari A."/>
            <person name="Zheng C.-J."/>
            <person name="Schuster L."/>
            <person name="Cowan T.M."/>
            <person name="Smanski M.J."/>
            <person name="Chevrette M.G."/>
            <person name="De Carvalho L.P.S."/>
            <person name="Shen B."/>
        </authorList>
    </citation>
    <scope>NUCLEOTIDE SEQUENCE [LARGE SCALE GENOMIC DNA]</scope>
    <source>
        <strain evidence="2 3">NPDC019626</strain>
    </source>
</reference>
<dbReference type="RefSeq" id="WP_396948740.1">
    <property type="nucleotide sequence ID" value="NZ_JBIRXV010000002.1"/>
</dbReference>
<sequence>MLDIIDRLHDFDDVDHRSDGRGDSRDGRVYVTSKEIRTALKVAMVTGRPLLLAGPPGCGKSSLASYIARNLGLRYHEFTVTENADPQDLLWRVDNVRRLNDANLGALVKEAHNTDIYRYLEPGPLWWCLSPETARRRGAPPDVARSADFIEAVPPSMLADHVATEPGAVLLIDEIDKADSAFCNGLLVPLGSRQFPVQPIGELVTPDEDQTPGSPIVLITTNNERDLPNAFIRRCIALTIPTPDANKLIEIAGVHFAAHELDEQTRTQIGHLAVKLTESDGNDTQPSIAEFLDLVRTLLSLDIAIDSEEWKIVEQLVIEKKDVRGSRMIEW</sequence>